<organism evidence="1 2">
    <name type="scientific">Acer yangbiense</name>
    <dbReference type="NCBI Taxonomy" id="1000413"/>
    <lineage>
        <taxon>Eukaryota</taxon>
        <taxon>Viridiplantae</taxon>
        <taxon>Streptophyta</taxon>
        <taxon>Embryophyta</taxon>
        <taxon>Tracheophyta</taxon>
        <taxon>Spermatophyta</taxon>
        <taxon>Magnoliopsida</taxon>
        <taxon>eudicotyledons</taxon>
        <taxon>Gunneridae</taxon>
        <taxon>Pentapetalae</taxon>
        <taxon>rosids</taxon>
        <taxon>malvids</taxon>
        <taxon>Sapindales</taxon>
        <taxon>Sapindaceae</taxon>
        <taxon>Hippocastanoideae</taxon>
        <taxon>Acereae</taxon>
        <taxon>Acer</taxon>
    </lineage>
</organism>
<dbReference type="PANTHER" id="PTHR11439:SF497">
    <property type="entry name" value="CYSTEINE-RICH RLK (RECEPTOR-LIKE PROTEIN KINASE) 8"/>
    <property type="match status" value="1"/>
</dbReference>
<dbReference type="Proteomes" id="UP000323000">
    <property type="component" value="Chromosome 1"/>
</dbReference>
<keyword evidence="2" id="KW-1185">Reference proteome</keyword>
<accession>A0A5C7IY46</accession>
<gene>
    <name evidence="1" type="ORF">EZV62_002764</name>
</gene>
<comment type="caution">
    <text evidence="1">The sequence shown here is derived from an EMBL/GenBank/DDBJ whole genome shotgun (WGS) entry which is preliminary data.</text>
</comment>
<dbReference type="PANTHER" id="PTHR11439">
    <property type="entry name" value="GAG-POL-RELATED RETROTRANSPOSON"/>
    <property type="match status" value="1"/>
</dbReference>
<dbReference type="CDD" id="cd09272">
    <property type="entry name" value="RNase_HI_RT_Ty1"/>
    <property type="match status" value="1"/>
</dbReference>
<sequence>MSSVCYEILWLRGLLFELGFDQSSPIPLHANNTSAIRITKIPIFHERTKHIEINCYFIHDEYMRHTIHLPHVSSELQLADIFTKALPRSKHQMLVGKLMLLDSLASI</sequence>
<dbReference type="EMBL" id="VAHF01000001">
    <property type="protein sequence ID" value="TXG74185.1"/>
    <property type="molecule type" value="Genomic_DNA"/>
</dbReference>
<dbReference type="OrthoDB" id="414945at2759"/>
<evidence type="ECO:0008006" key="3">
    <source>
        <dbReference type="Google" id="ProtNLM"/>
    </source>
</evidence>
<reference evidence="2" key="1">
    <citation type="journal article" date="2019" name="Gigascience">
        <title>De novo genome assembly of the endangered Acer yangbiense, a plant species with extremely small populations endemic to Yunnan Province, China.</title>
        <authorList>
            <person name="Yang J."/>
            <person name="Wariss H.M."/>
            <person name="Tao L."/>
            <person name="Zhang R."/>
            <person name="Yun Q."/>
            <person name="Hollingsworth P."/>
            <person name="Dao Z."/>
            <person name="Luo G."/>
            <person name="Guo H."/>
            <person name="Ma Y."/>
            <person name="Sun W."/>
        </authorList>
    </citation>
    <scope>NUCLEOTIDE SEQUENCE [LARGE SCALE GENOMIC DNA]</scope>
    <source>
        <strain evidence="2">cv. Malutang</strain>
    </source>
</reference>
<proteinExistence type="predicted"/>
<name>A0A5C7IY46_9ROSI</name>
<evidence type="ECO:0000313" key="1">
    <source>
        <dbReference type="EMBL" id="TXG74185.1"/>
    </source>
</evidence>
<protein>
    <recommendedName>
        <fullName evidence="3">Reverse transcriptase Ty1/copia-type domain-containing protein</fullName>
    </recommendedName>
</protein>
<dbReference type="AlphaFoldDB" id="A0A5C7IY46"/>
<evidence type="ECO:0000313" key="2">
    <source>
        <dbReference type="Proteomes" id="UP000323000"/>
    </source>
</evidence>